<sequence length="244" mass="26366">MTGRPFLLLTSRVDDALAAQERAAFLRLTALPAERVVHLRLEQGPVVPLELTAYSGVVLGGSPFTVSEPDSAKSPTERRVEGELTELVRELVERQVPYLGLCYGVGATSLALGGVVDRTYGEPVGTTTVRVTEAGRSDLLFGDLPHTFAAFVGHKEAATEPPPGAVVVATSDACPVQAYRVGPCAWVTQFHPELEVETFVERIRAYAHLGYFRPEEQDAIIEAVHAADVSAAHDVLRRFVTEFG</sequence>
<evidence type="ECO:0000313" key="2">
    <source>
        <dbReference type="EMBL" id="GAA2495576.1"/>
    </source>
</evidence>
<dbReference type="InterPro" id="IPR017926">
    <property type="entry name" value="GATASE"/>
</dbReference>
<dbReference type="InterPro" id="IPR029062">
    <property type="entry name" value="Class_I_gatase-like"/>
</dbReference>
<keyword evidence="3" id="KW-1185">Reference proteome</keyword>
<keyword evidence="2" id="KW-0315">Glutamine amidotransferase</keyword>
<evidence type="ECO:0000259" key="1">
    <source>
        <dbReference type="Pfam" id="PF00117"/>
    </source>
</evidence>
<dbReference type="Pfam" id="PF00117">
    <property type="entry name" value="GATase"/>
    <property type="match status" value="1"/>
</dbReference>
<dbReference type="Gene3D" id="3.40.50.880">
    <property type="match status" value="1"/>
</dbReference>
<organism evidence="2 3">
    <name type="scientific">Terrabacter carboxydivorans</name>
    <dbReference type="NCBI Taxonomy" id="619730"/>
    <lineage>
        <taxon>Bacteria</taxon>
        <taxon>Bacillati</taxon>
        <taxon>Actinomycetota</taxon>
        <taxon>Actinomycetes</taxon>
        <taxon>Micrococcales</taxon>
        <taxon>Intrasporangiaceae</taxon>
        <taxon>Terrabacter</taxon>
    </lineage>
</organism>
<dbReference type="PANTHER" id="PTHR42695">
    <property type="entry name" value="GLUTAMINE AMIDOTRANSFERASE YLR126C-RELATED"/>
    <property type="match status" value="1"/>
</dbReference>
<dbReference type="RefSeq" id="WP_344256530.1">
    <property type="nucleotide sequence ID" value="NZ_BAAARE010000019.1"/>
</dbReference>
<dbReference type="SUPFAM" id="SSF52317">
    <property type="entry name" value="Class I glutamine amidotransferase-like"/>
    <property type="match status" value="1"/>
</dbReference>
<protein>
    <submittedName>
        <fullName evidence="2">Glutamine amidotransferase</fullName>
    </submittedName>
</protein>
<dbReference type="PROSITE" id="PS51273">
    <property type="entry name" value="GATASE_TYPE_1"/>
    <property type="match status" value="1"/>
</dbReference>
<accession>A0ABP5ZAQ3</accession>
<evidence type="ECO:0000313" key="3">
    <source>
        <dbReference type="Proteomes" id="UP001500730"/>
    </source>
</evidence>
<gene>
    <name evidence="2" type="ORF">GCM10009858_37080</name>
</gene>
<comment type="caution">
    <text evidence="2">The sequence shown here is derived from an EMBL/GenBank/DDBJ whole genome shotgun (WGS) entry which is preliminary data.</text>
</comment>
<proteinExistence type="predicted"/>
<feature type="domain" description="Glutamine amidotransferase" evidence="1">
    <location>
        <begin position="51"/>
        <end position="197"/>
    </location>
</feature>
<dbReference type="PANTHER" id="PTHR42695:SF5">
    <property type="entry name" value="GLUTAMINE AMIDOTRANSFERASE YLR126C-RELATED"/>
    <property type="match status" value="1"/>
</dbReference>
<dbReference type="CDD" id="cd01741">
    <property type="entry name" value="GATase1_1"/>
    <property type="match status" value="1"/>
</dbReference>
<name>A0ABP5ZAQ3_9MICO</name>
<dbReference type="Proteomes" id="UP001500730">
    <property type="component" value="Unassembled WGS sequence"/>
</dbReference>
<reference evidence="3" key="1">
    <citation type="journal article" date="2019" name="Int. J. Syst. Evol. Microbiol.">
        <title>The Global Catalogue of Microorganisms (GCM) 10K type strain sequencing project: providing services to taxonomists for standard genome sequencing and annotation.</title>
        <authorList>
            <consortium name="The Broad Institute Genomics Platform"/>
            <consortium name="The Broad Institute Genome Sequencing Center for Infectious Disease"/>
            <person name="Wu L."/>
            <person name="Ma J."/>
        </authorList>
    </citation>
    <scope>NUCLEOTIDE SEQUENCE [LARGE SCALE GENOMIC DNA]</scope>
    <source>
        <strain evidence="3">JCM 16259</strain>
    </source>
</reference>
<dbReference type="NCBIfam" id="NF005743">
    <property type="entry name" value="PRK07567.1"/>
    <property type="match status" value="1"/>
</dbReference>
<dbReference type="EMBL" id="BAAARE010000019">
    <property type="protein sequence ID" value="GAA2495576.1"/>
    <property type="molecule type" value="Genomic_DNA"/>
</dbReference>
<dbReference type="InterPro" id="IPR044992">
    <property type="entry name" value="ChyE-like"/>
</dbReference>